<dbReference type="Proteomes" id="UP000184164">
    <property type="component" value="Unassembled WGS sequence"/>
</dbReference>
<sequence>MIKPDRHTNPDNSVINISAYILKQLNSFYDISYDKLLKKVTDDLGVSAKENYPYALNFLYLLGKLEYIEETDSFKYNAAK</sequence>
<dbReference type="AlphaFoldDB" id="A0A1M4U2G8"/>
<evidence type="ECO:0000313" key="2">
    <source>
        <dbReference type="Proteomes" id="UP000184164"/>
    </source>
</evidence>
<proteinExistence type="predicted"/>
<accession>A0A1M4U2G8</accession>
<protein>
    <submittedName>
        <fullName evidence="1">Uncharacterized protein</fullName>
    </submittedName>
</protein>
<gene>
    <name evidence="1" type="ORF">SAMN05444274_101552</name>
</gene>
<reference evidence="1 2" key="1">
    <citation type="submission" date="2016-11" db="EMBL/GenBank/DDBJ databases">
        <authorList>
            <person name="Jaros S."/>
            <person name="Januszkiewicz K."/>
            <person name="Wedrychowicz H."/>
        </authorList>
    </citation>
    <scope>NUCLEOTIDE SEQUENCE [LARGE SCALE GENOMIC DNA]</scope>
    <source>
        <strain evidence="1 2">DSM 26910</strain>
    </source>
</reference>
<evidence type="ECO:0000313" key="1">
    <source>
        <dbReference type="EMBL" id="SHE50949.1"/>
    </source>
</evidence>
<name>A0A1M4U2G8_9BACT</name>
<keyword evidence="2" id="KW-1185">Reference proteome</keyword>
<dbReference type="RefSeq" id="WP_072998657.1">
    <property type="nucleotide sequence ID" value="NZ_FQUM01000001.1"/>
</dbReference>
<dbReference type="OrthoDB" id="1263690at2"/>
<dbReference type="Pfam" id="PF20295">
    <property type="entry name" value="MC8"/>
    <property type="match status" value="1"/>
</dbReference>
<dbReference type="STRING" id="1484053.SAMN05444274_101552"/>
<dbReference type="EMBL" id="FQUM01000001">
    <property type="protein sequence ID" value="SHE50949.1"/>
    <property type="molecule type" value="Genomic_DNA"/>
</dbReference>
<dbReference type="InterPro" id="IPR046895">
    <property type="entry name" value="ABC-3C_MC8"/>
</dbReference>
<organism evidence="1 2">
    <name type="scientific">Mariniphaga anaerophila</name>
    <dbReference type="NCBI Taxonomy" id="1484053"/>
    <lineage>
        <taxon>Bacteria</taxon>
        <taxon>Pseudomonadati</taxon>
        <taxon>Bacteroidota</taxon>
        <taxon>Bacteroidia</taxon>
        <taxon>Marinilabiliales</taxon>
        <taxon>Prolixibacteraceae</taxon>
        <taxon>Mariniphaga</taxon>
    </lineage>
</organism>